<proteinExistence type="predicted"/>
<dbReference type="OMA" id="PRYATIN"/>
<evidence type="ECO:0000313" key="2">
    <source>
        <dbReference type="EMBL" id="KAH9378639.1"/>
    </source>
</evidence>
<evidence type="ECO:0000313" key="3">
    <source>
        <dbReference type="Proteomes" id="UP000821853"/>
    </source>
</evidence>
<accession>A0A9J6GW94</accession>
<dbReference type="VEuPathDB" id="VectorBase:HLOH_049857"/>
<dbReference type="OrthoDB" id="6141723at2759"/>
<dbReference type="InterPro" id="IPR046700">
    <property type="entry name" value="DUF6570"/>
</dbReference>
<feature type="domain" description="DUF6570" evidence="1">
    <location>
        <begin position="42"/>
        <end position="123"/>
    </location>
</feature>
<dbReference type="EMBL" id="JABSTR010000009">
    <property type="protein sequence ID" value="KAH9378639.1"/>
    <property type="molecule type" value="Genomic_DNA"/>
</dbReference>
<comment type="caution">
    <text evidence="2">The sequence shown here is derived from an EMBL/GenBank/DDBJ whole genome shotgun (WGS) entry which is preliminary data.</text>
</comment>
<dbReference type="AlphaFoldDB" id="A0A9J6GW94"/>
<reference evidence="2 3" key="1">
    <citation type="journal article" date="2020" name="Cell">
        <title>Large-Scale Comparative Analyses of Tick Genomes Elucidate Their Genetic Diversity and Vector Capacities.</title>
        <authorList>
            <consortium name="Tick Genome and Microbiome Consortium (TIGMIC)"/>
            <person name="Jia N."/>
            <person name="Wang J."/>
            <person name="Shi W."/>
            <person name="Du L."/>
            <person name="Sun Y."/>
            <person name="Zhan W."/>
            <person name="Jiang J.F."/>
            <person name="Wang Q."/>
            <person name="Zhang B."/>
            <person name="Ji P."/>
            <person name="Bell-Sakyi L."/>
            <person name="Cui X.M."/>
            <person name="Yuan T.T."/>
            <person name="Jiang B.G."/>
            <person name="Yang W.F."/>
            <person name="Lam T.T."/>
            <person name="Chang Q.C."/>
            <person name="Ding S.J."/>
            <person name="Wang X.J."/>
            <person name="Zhu J.G."/>
            <person name="Ruan X.D."/>
            <person name="Zhao L."/>
            <person name="Wei J.T."/>
            <person name="Ye R.Z."/>
            <person name="Que T.C."/>
            <person name="Du C.H."/>
            <person name="Zhou Y.H."/>
            <person name="Cheng J.X."/>
            <person name="Dai P.F."/>
            <person name="Guo W.B."/>
            <person name="Han X.H."/>
            <person name="Huang E.J."/>
            <person name="Li L.F."/>
            <person name="Wei W."/>
            <person name="Gao Y.C."/>
            <person name="Liu J.Z."/>
            <person name="Shao H.Z."/>
            <person name="Wang X."/>
            <person name="Wang C.C."/>
            <person name="Yang T.C."/>
            <person name="Huo Q.B."/>
            <person name="Li W."/>
            <person name="Chen H.Y."/>
            <person name="Chen S.E."/>
            <person name="Zhou L.G."/>
            <person name="Ni X.B."/>
            <person name="Tian J.H."/>
            <person name="Sheng Y."/>
            <person name="Liu T."/>
            <person name="Pan Y.S."/>
            <person name="Xia L.Y."/>
            <person name="Li J."/>
            <person name="Zhao F."/>
            <person name="Cao W.C."/>
        </authorList>
    </citation>
    <scope>NUCLEOTIDE SEQUENCE [LARGE SCALE GENOMIC DNA]</scope>
    <source>
        <strain evidence="2">HaeL-2018</strain>
    </source>
</reference>
<dbReference type="Proteomes" id="UP000821853">
    <property type="component" value="Unassembled WGS sequence"/>
</dbReference>
<dbReference type="Pfam" id="PF20209">
    <property type="entry name" value="DUF6570"/>
    <property type="match status" value="1"/>
</dbReference>
<keyword evidence="3" id="KW-1185">Reference proteome</keyword>
<protein>
    <recommendedName>
        <fullName evidence="1">DUF6570 domain-containing protein</fullName>
    </recommendedName>
</protein>
<name>A0A9J6GW94_HAELO</name>
<evidence type="ECO:0000259" key="1">
    <source>
        <dbReference type="Pfam" id="PF20209"/>
    </source>
</evidence>
<gene>
    <name evidence="2" type="ORF">HPB48_019325</name>
</gene>
<sequence>MITGVRDAEQREVAAGVLWQCISSEDIEKQSVCTTCRDSLFKGTVPRYATINGYVYPPIPRHLPKLNVVEERLVAPRLPLASIRRLTFFDKEKRGQNAVTGQVINVPIDVQETLQSLPRNQRDDIAREVHLKRRLLFKPTYECLFVQ</sequence>
<organism evidence="2 3">
    <name type="scientific">Haemaphysalis longicornis</name>
    <name type="common">Bush tick</name>
    <dbReference type="NCBI Taxonomy" id="44386"/>
    <lineage>
        <taxon>Eukaryota</taxon>
        <taxon>Metazoa</taxon>
        <taxon>Ecdysozoa</taxon>
        <taxon>Arthropoda</taxon>
        <taxon>Chelicerata</taxon>
        <taxon>Arachnida</taxon>
        <taxon>Acari</taxon>
        <taxon>Parasitiformes</taxon>
        <taxon>Ixodida</taxon>
        <taxon>Ixodoidea</taxon>
        <taxon>Ixodidae</taxon>
        <taxon>Haemaphysalinae</taxon>
        <taxon>Haemaphysalis</taxon>
    </lineage>
</organism>